<dbReference type="Gene3D" id="1.25.40.770">
    <property type="entry name" value="TAF6, C-terminal HEAT repeat domain"/>
    <property type="match status" value="1"/>
</dbReference>
<dbReference type="InterPro" id="IPR011442">
    <property type="entry name" value="TAF6_C"/>
</dbReference>
<protein>
    <recommendedName>
        <fullName evidence="6">TAF6 C-terminal HEAT repeat domain-containing protein</fullName>
    </recommendedName>
</protein>
<evidence type="ECO:0000259" key="6">
    <source>
        <dbReference type="Pfam" id="PF07571"/>
    </source>
</evidence>
<evidence type="ECO:0000256" key="2">
    <source>
        <dbReference type="ARBA" id="ARBA00007688"/>
    </source>
</evidence>
<dbReference type="PANTHER" id="PTHR10221">
    <property type="entry name" value="TRANSCRIPTION INITIATION FACTOR TFIID SUBUNIT 6"/>
    <property type="match status" value="1"/>
</dbReference>
<comment type="caution">
    <text evidence="7">The sequence shown here is derived from an EMBL/GenBank/DDBJ whole genome shotgun (WGS) entry which is preliminary data.</text>
</comment>
<dbReference type="GO" id="GO:0051123">
    <property type="term" value="P:RNA polymerase II preinitiation complex assembly"/>
    <property type="evidence" value="ECO:0007669"/>
    <property type="project" value="TreeGrafter"/>
</dbReference>
<dbReference type="EMBL" id="JAPXFL010000014">
    <property type="protein sequence ID" value="KAK9497680.1"/>
    <property type="molecule type" value="Genomic_DNA"/>
</dbReference>
<comment type="subcellular location">
    <subcellularLocation>
        <location evidence="1">Nucleus</location>
    </subcellularLocation>
</comment>
<keyword evidence="4" id="KW-0804">Transcription</keyword>
<feature type="domain" description="TAF6 C-terminal HEAT repeat" evidence="6">
    <location>
        <begin position="158"/>
        <end position="328"/>
    </location>
</feature>
<dbReference type="PANTHER" id="PTHR10221:SF22">
    <property type="entry name" value="TAF6-LIKE RNA POLYMERASE II P300_CBP-ASSOCIATED FACTOR-ASSOCIATED FACTOR 65 KDA SUBUNIT 6L"/>
    <property type="match status" value="1"/>
</dbReference>
<evidence type="ECO:0000313" key="7">
    <source>
        <dbReference type="EMBL" id="KAK9497680.1"/>
    </source>
</evidence>
<organism evidence="7 8">
    <name type="scientific">Rhynocoris fuscipes</name>
    <dbReference type="NCBI Taxonomy" id="488301"/>
    <lineage>
        <taxon>Eukaryota</taxon>
        <taxon>Metazoa</taxon>
        <taxon>Ecdysozoa</taxon>
        <taxon>Arthropoda</taxon>
        <taxon>Hexapoda</taxon>
        <taxon>Insecta</taxon>
        <taxon>Pterygota</taxon>
        <taxon>Neoptera</taxon>
        <taxon>Paraneoptera</taxon>
        <taxon>Hemiptera</taxon>
        <taxon>Heteroptera</taxon>
        <taxon>Panheteroptera</taxon>
        <taxon>Cimicomorpha</taxon>
        <taxon>Reduviidae</taxon>
        <taxon>Harpactorinae</taxon>
        <taxon>Harpactorini</taxon>
        <taxon>Rhynocoris</taxon>
    </lineage>
</organism>
<name>A0AAW1CJQ2_9HEMI</name>
<proteinExistence type="inferred from homology"/>
<evidence type="ECO:0000256" key="1">
    <source>
        <dbReference type="ARBA" id="ARBA00004123"/>
    </source>
</evidence>
<dbReference type="Proteomes" id="UP001461498">
    <property type="component" value="Unassembled WGS sequence"/>
</dbReference>
<evidence type="ECO:0000256" key="5">
    <source>
        <dbReference type="ARBA" id="ARBA00023242"/>
    </source>
</evidence>
<evidence type="ECO:0000256" key="3">
    <source>
        <dbReference type="ARBA" id="ARBA00023015"/>
    </source>
</evidence>
<dbReference type="InterPro" id="IPR046344">
    <property type="entry name" value="TAF6_C_sf"/>
</dbReference>
<dbReference type="GO" id="GO:0000124">
    <property type="term" value="C:SAGA complex"/>
    <property type="evidence" value="ECO:0007669"/>
    <property type="project" value="InterPro"/>
</dbReference>
<keyword evidence="5" id="KW-0539">Nucleus</keyword>
<comment type="similarity">
    <text evidence="2">Belongs to the TAF6 family.</text>
</comment>
<reference evidence="7 8" key="1">
    <citation type="submission" date="2022-12" db="EMBL/GenBank/DDBJ databases">
        <title>Chromosome-level genome assembly of true bugs.</title>
        <authorList>
            <person name="Ma L."/>
            <person name="Li H."/>
        </authorList>
    </citation>
    <scope>NUCLEOTIDE SEQUENCE [LARGE SCALE GENOMIC DNA]</scope>
    <source>
        <strain evidence="7">Lab_2022b</strain>
    </source>
</reference>
<evidence type="ECO:0000256" key="4">
    <source>
        <dbReference type="ARBA" id="ARBA00023163"/>
    </source>
</evidence>
<gene>
    <name evidence="7" type="ORF">O3M35_004362</name>
</gene>
<accession>A0AAW1CJQ2</accession>
<keyword evidence="3" id="KW-0805">Transcription regulation</keyword>
<dbReference type="GO" id="GO:0016251">
    <property type="term" value="F:RNA polymerase II general transcription initiation factor activity"/>
    <property type="evidence" value="ECO:0007669"/>
    <property type="project" value="InterPro"/>
</dbReference>
<dbReference type="GO" id="GO:0005669">
    <property type="term" value="C:transcription factor TFIID complex"/>
    <property type="evidence" value="ECO:0007669"/>
    <property type="project" value="InterPro"/>
</dbReference>
<dbReference type="GO" id="GO:0046695">
    <property type="term" value="C:SLIK (SAGA-like) complex"/>
    <property type="evidence" value="ECO:0007669"/>
    <property type="project" value="InterPro"/>
</dbReference>
<keyword evidence="8" id="KW-1185">Reference proteome</keyword>
<dbReference type="Pfam" id="PF07571">
    <property type="entry name" value="TAF6_C"/>
    <property type="match status" value="1"/>
</dbReference>
<evidence type="ECO:0000313" key="8">
    <source>
        <dbReference type="Proteomes" id="UP001461498"/>
    </source>
</evidence>
<sequence length="531" mass="60838">MYSVSCLNKLKQSNSSSAYRYNNLTINSIASTVGISLTEDECLHVADEMYYKTKELAYMTKVILNRNKCDKLDIDDVRRSLQSIGGVELYGHDYIHAPKFLYIPEACVFVEEDPEILVPDSALDEAIYFQKRPPIIQASWVMPSNFSEEKAALEPPTRYFLTVARTIVNGIPDLVKVALEDLRTNPKVGAECAYFLNLVASIVKQQIVRGIHLTDNLIATVEAISINKYICVSPYMATNRVANALLKIVIEAPETNNDNDIILRIRAGTLLAKVIREWKIEFKQYMDTVKHLLEYLLDTNAPIQSQFGSVVTLTAFGELALITYVWPILEKYIMILAGRVYISRYFDPYTLHIMIAVFAATRATYDENRWLIGLLSEIETQVYMIFGDSTTPLRQTRKKARFFSDCPALYPKVRLKRNHSLLKLRSLKLFTEDVLGSNYWLMGGLLPDTEKQINHLSQRYKPFIQSITNKWHCFQKDIFEKNLNLSTGGRYYVNNKNSKTSQASFFYISRSLKFQRVLYKTSSVGDINLLL</sequence>
<dbReference type="AlphaFoldDB" id="A0AAW1CJQ2"/>
<dbReference type="InterPro" id="IPR037796">
    <property type="entry name" value="TAF6"/>
</dbReference>
<dbReference type="CDD" id="cd08050">
    <property type="entry name" value="TAF6C"/>
    <property type="match status" value="1"/>
</dbReference>
<dbReference type="GO" id="GO:0003713">
    <property type="term" value="F:transcription coactivator activity"/>
    <property type="evidence" value="ECO:0007669"/>
    <property type="project" value="TreeGrafter"/>
</dbReference>